<reference evidence="4" key="1">
    <citation type="journal article" date="2014" name="Genome Biol. Evol.">
        <title>Pangenome evidence for extensive interdomain horizontal transfer affecting lineage core and shell genes in uncultured planktonic thaumarchaeota and euryarchaeota.</title>
        <authorList>
            <person name="Deschamps P."/>
            <person name="Zivanovic Y."/>
            <person name="Moreira D."/>
            <person name="Rodriguez-Valera F."/>
            <person name="Lopez-Garcia P."/>
        </authorList>
    </citation>
    <scope>NUCLEOTIDE SEQUENCE</scope>
</reference>
<dbReference type="InterPro" id="IPR015424">
    <property type="entry name" value="PyrdxlP-dep_Trfase"/>
</dbReference>
<dbReference type="CDD" id="cd00610">
    <property type="entry name" value="OAT_like"/>
    <property type="match status" value="1"/>
</dbReference>
<name>A0A075GF84_9EURY</name>
<protein>
    <submittedName>
        <fullName evidence="4">Aminotransferase class-III</fullName>
    </submittedName>
</protein>
<dbReference type="GO" id="GO:0008483">
    <property type="term" value="F:transaminase activity"/>
    <property type="evidence" value="ECO:0007669"/>
    <property type="project" value="UniProtKB-KW"/>
</dbReference>
<dbReference type="InterPro" id="IPR049704">
    <property type="entry name" value="Aminotrans_3_PPA_site"/>
</dbReference>
<evidence type="ECO:0000256" key="2">
    <source>
        <dbReference type="ARBA" id="ARBA00022898"/>
    </source>
</evidence>
<dbReference type="Gene3D" id="3.90.1150.10">
    <property type="entry name" value="Aspartate Aminotransferase, domain 1"/>
    <property type="match status" value="1"/>
</dbReference>
<dbReference type="InterPro" id="IPR015421">
    <property type="entry name" value="PyrdxlP-dep_Trfase_major"/>
</dbReference>
<comment type="similarity">
    <text evidence="1 3">Belongs to the class-III pyridoxal-phosphate-dependent aminotransferase family.</text>
</comment>
<dbReference type="Pfam" id="PF00202">
    <property type="entry name" value="Aminotran_3"/>
    <property type="match status" value="1"/>
</dbReference>
<accession>A0A075GF84</accession>
<dbReference type="InterPro" id="IPR015422">
    <property type="entry name" value="PyrdxlP-dep_Trfase_small"/>
</dbReference>
<dbReference type="InterPro" id="IPR005814">
    <property type="entry name" value="Aminotrans_3"/>
</dbReference>
<dbReference type="SUPFAM" id="SSF53383">
    <property type="entry name" value="PLP-dependent transferases"/>
    <property type="match status" value="1"/>
</dbReference>
<keyword evidence="2 3" id="KW-0663">Pyridoxal phosphate</keyword>
<proteinExistence type="inferred from homology"/>
<evidence type="ECO:0000256" key="3">
    <source>
        <dbReference type="RuleBase" id="RU003560"/>
    </source>
</evidence>
<evidence type="ECO:0000256" key="1">
    <source>
        <dbReference type="ARBA" id="ARBA00008954"/>
    </source>
</evidence>
<dbReference type="PANTHER" id="PTHR45688:SF13">
    <property type="entry name" value="ALANINE--GLYOXYLATE AMINOTRANSFERASE 2-LIKE"/>
    <property type="match status" value="1"/>
</dbReference>
<dbReference type="PROSITE" id="PS00600">
    <property type="entry name" value="AA_TRANSFER_CLASS_3"/>
    <property type="match status" value="1"/>
</dbReference>
<dbReference type="GO" id="GO:0030170">
    <property type="term" value="F:pyridoxal phosphate binding"/>
    <property type="evidence" value="ECO:0007669"/>
    <property type="project" value="InterPro"/>
</dbReference>
<dbReference type="Gene3D" id="3.40.640.10">
    <property type="entry name" value="Type I PLP-dependent aspartate aminotransferase-like (Major domain)"/>
    <property type="match status" value="1"/>
</dbReference>
<keyword evidence="4" id="KW-0032">Aminotransferase</keyword>
<dbReference type="AlphaFoldDB" id="A0A075GF84"/>
<dbReference type="PANTHER" id="PTHR45688">
    <property type="match status" value="1"/>
</dbReference>
<sequence>MTSDPSPRLNELLKQREAHLGKALSIAHGKPLHITHGRMQYLFAADGTRYLDLVNNVCHVGHSNPKVVEAGQRQMALLNTNTRYVYDGLSEYLARLAATLPEKLSVGFLVNSGSEANELAVRIARAHTGAHDMVVVEGAYHGHTGMLIDLSPYKFRGSGGKGEPESWVHVVPIPDIYRDGKRDYAAELGEIVADATSIAGFLVEPMLSCAGQIPLPPGYLTAAFEHVRVAGGLCIADEVQVGFGRVGTHMWAFEEHGVVPDIVVMGKPMGNGHPMAAVFTTPEIAASFEEMEFFSTFGGNPVSCAVGMAVLDVIEQDGLMQHATELGGRFKAGLRELQERHPIIGDVRGRGLFLGIELVRDRETQEPATKEAGIIVDDMRDRNVLLSTDGPHHNVIKIKPPMVISKEDVDMTLHLLNESLNQTL</sequence>
<dbReference type="EMBL" id="KF900633">
    <property type="protein sequence ID" value="AIF01890.1"/>
    <property type="molecule type" value="Genomic_DNA"/>
</dbReference>
<organism evidence="4">
    <name type="scientific">uncultured marine group II/III euryarchaeote KM3_150_B07</name>
    <dbReference type="NCBI Taxonomy" id="1457892"/>
    <lineage>
        <taxon>Archaea</taxon>
        <taxon>Methanobacteriati</taxon>
        <taxon>Methanobacteriota</taxon>
        <taxon>environmental samples</taxon>
    </lineage>
</organism>
<dbReference type="PIRSF" id="PIRSF000521">
    <property type="entry name" value="Transaminase_4ab_Lys_Orn"/>
    <property type="match status" value="1"/>
</dbReference>
<keyword evidence="4" id="KW-0808">Transferase</keyword>
<evidence type="ECO:0000313" key="4">
    <source>
        <dbReference type="EMBL" id="AIF01890.1"/>
    </source>
</evidence>